<evidence type="ECO:0000313" key="11">
    <source>
        <dbReference type="Proteomes" id="UP000249499"/>
    </source>
</evidence>
<comment type="cofactor">
    <cofactor evidence="1 8">
        <name>Mg(2+)</name>
        <dbReference type="ChEBI" id="CHEBI:18420"/>
    </cofactor>
</comment>
<evidence type="ECO:0000313" key="10">
    <source>
        <dbReference type="EMBL" id="WFR94616.1"/>
    </source>
</evidence>
<keyword evidence="2 8" id="KW-1277">Toxin-antitoxin system</keyword>
<dbReference type="EMBL" id="CP117255">
    <property type="protein sequence ID" value="WFR94616.1"/>
    <property type="molecule type" value="Genomic_DNA"/>
</dbReference>
<evidence type="ECO:0000256" key="6">
    <source>
        <dbReference type="ARBA" id="ARBA00022842"/>
    </source>
</evidence>
<keyword evidence="6 8" id="KW-0460">Magnesium</keyword>
<dbReference type="RefSeq" id="WP_111218802.1">
    <property type="nucleotide sequence ID" value="NZ_CP117255.1"/>
</dbReference>
<comment type="function">
    <text evidence="8">Toxic component of a toxin-antitoxin (TA) system. An RNase.</text>
</comment>
<evidence type="ECO:0000259" key="9">
    <source>
        <dbReference type="Pfam" id="PF01850"/>
    </source>
</evidence>
<feature type="binding site" evidence="8">
    <location>
        <position position="97"/>
    </location>
    <ligand>
        <name>Mg(2+)</name>
        <dbReference type="ChEBI" id="CHEBI:18420"/>
    </ligand>
</feature>
<keyword evidence="8" id="KW-0800">Toxin</keyword>
<dbReference type="Pfam" id="PF01850">
    <property type="entry name" value="PIN"/>
    <property type="match status" value="1"/>
</dbReference>
<evidence type="ECO:0000256" key="4">
    <source>
        <dbReference type="ARBA" id="ARBA00022723"/>
    </source>
</evidence>
<dbReference type="Proteomes" id="UP000249499">
    <property type="component" value="Chromosome"/>
</dbReference>
<dbReference type="GO" id="GO:0090729">
    <property type="term" value="F:toxin activity"/>
    <property type="evidence" value="ECO:0007669"/>
    <property type="project" value="UniProtKB-KW"/>
</dbReference>
<reference evidence="10 11" key="1">
    <citation type="journal article" date="2018" name="Sci. Rep.">
        <title>Rhizobium tumorigenes sp. nov., a novel plant tumorigenic bacterium isolated from cane gall tumors on thornless blackberry.</title>
        <authorList>
            <person name="Kuzmanovi N."/>
            <person name="Smalla K."/>
            <person name="Gronow S."/>
            <person name="PuBawska J."/>
        </authorList>
    </citation>
    <scope>NUCLEOTIDE SEQUENCE [LARGE SCALE GENOMIC DNA]</scope>
    <source>
        <strain evidence="10 11">1078</strain>
    </source>
</reference>
<evidence type="ECO:0000256" key="2">
    <source>
        <dbReference type="ARBA" id="ARBA00022649"/>
    </source>
</evidence>
<dbReference type="CDD" id="cd09871">
    <property type="entry name" value="PIN_MtVapC28-VapC30-like"/>
    <property type="match status" value="1"/>
</dbReference>
<gene>
    <name evidence="8" type="primary">vapC</name>
    <name evidence="10" type="ORF">PR017_12365</name>
</gene>
<evidence type="ECO:0000256" key="8">
    <source>
        <dbReference type="HAMAP-Rule" id="MF_00265"/>
    </source>
</evidence>
<dbReference type="PANTHER" id="PTHR33653:SF1">
    <property type="entry name" value="RIBONUCLEASE VAPC2"/>
    <property type="match status" value="1"/>
</dbReference>
<feature type="binding site" evidence="8">
    <location>
        <position position="5"/>
    </location>
    <ligand>
        <name>Mg(2+)</name>
        <dbReference type="ChEBI" id="CHEBI:18420"/>
    </ligand>
</feature>
<keyword evidence="4 8" id="KW-0479">Metal-binding</keyword>
<dbReference type="KEGG" id="rtu:PR017_12365"/>
<evidence type="ECO:0000256" key="1">
    <source>
        <dbReference type="ARBA" id="ARBA00001946"/>
    </source>
</evidence>
<keyword evidence="5 8" id="KW-0378">Hydrolase</keyword>
<dbReference type="InterPro" id="IPR002716">
    <property type="entry name" value="PIN_dom"/>
</dbReference>
<keyword evidence="3 8" id="KW-0540">Nuclease</keyword>
<feature type="domain" description="PIN" evidence="9">
    <location>
        <begin position="2"/>
        <end position="122"/>
    </location>
</feature>
<accession>A0AAF1KS91</accession>
<dbReference type="InterPro" id="IPR050556">
    <property type="entry name" value="Type_II_TA_system_RNase"/>
</dbReference>
<name>A0AAF1KS91_9HYPH</name>
<dbReference type="InterPro" id="IPR022907">
    <property type="entry name" value="VapC_family"/>
</dbReference>
<sequence>MIVIDTSALVAMLLLEPKASVCSEVFNRETEILISAGTVVEALIVARRRNISEQMTELLASPFITIVDVDRDRARLAGEAFDRWGKSINAAALNFGDCFSYATAREFGCPLLFIGDDFARTDIVPAIAP</sequence>
<reference evidence="11" key="2">
    <citation type="journal article" date="2023" name="MicrobiologyOpen">
        <title>Genomics of the tumorigenes clade of the family Rhizobiaceae and description of Rhizobium rhododendri sp. nov.</title>
        <authorList>
            <person name="Kuzmanovic N."/>
            <person name="diCenzo G.C."/>
            <person name="Bunk B."/>
            <person name="Sproeer C."/>
            <person name="Fruehling A."/>
            <person name="Neumann-Schaal M."/>
            <person name="Overmann J."/>
            <person name="Smalla K."/>
        </authorList>
    </citation>
    <scope>NUCLEOTIDE SEQUENCE [LARGE SCALE GENOMIC DNA]</scope>
    <source>
        <strain evidence="11">1078</strain>
    </source>
</reference>
<comment type="similarity">
    <text evidence="7 8">Belongs to the PINc/VapC protein family.</text>
</comment>
<dbReference type="Gene3D" id="3.40.50.1010">
    <property type="entry name" value="5'-nuclease"/>
    <property type="match status" value="1"/>
</dbReference>
<dbReference type="GO" id="GO:0016787">
    <property type="term" value="F:hydrolase activity"/>
    <property type="evidence" value="ECO:0007669"/>
    <property type="project" value="UniProtKB-KW"/>
</dbReference>
<keyword evidence="11" id="KW-1185">Reference proteome</keyword>
<proteinExistence type="inferred from homology"/>
<dbReference type="PANTHER" id="PTHR33653">
    <property type="entry name" value="RIBONUCLEASE VAPC2"/>
    <property type="match status" value="1"/>
</dbReference>
<dbReference type="HAMAP" id="MF_00265">
    <property type="entry name" value="VapC_Nob1"/>
    <property type="match status" value="1"/>
</dbReference>
<dbReference type="GO" id="GO:0004540">
    <property type="term" value="F:RNA nuclease activity"/>
    <property type="evidence" value="ECO:0007669"/>
    <property type="project" value="InterPro"/>
</dbReference>
<dbReference type="AlphaFoldDB" id="A0AAF1KS91"/>
<dbReference type="SUPFAM" id="SSF88723">
    <property type="entry name" value="PIN domain-like"/>
    <property type="match status" value="1"/>
</dbReference>
<organism evidence="10 11">
    <name type="scientific">Rhizobium tumorigenes</name>
    <dbReference type="NCBI Taxonomy" id="2041385"/>
    <lineage>
        <taxon>Bacteria</taxon>
        <taxon>Pseudomonadati</taxon>
        <taxon>Pseudomonadota</taxon>
        <taxon>Alphaproteobacteria</taxon>
        <taxon>Hyphomicrobiales</taxon>
        <taxon>Rhizobiaceae</taxon>
        <taxon>Rhizobium/Agrobacterium group</taxon>
        <taxon>Rhizobium</taxon>
    </lineage>
</organism>
<dbReference type="GO" id="GO:0000287">
    <property type="term" value="F:magnesium ion binding"/>
    <property type="evidence" value="ECO:0007669"/>
    <property type="project" value="UniProtKB-UniRule"/>
</dbReference>
<dbReference type="InterPro" id="IPR029060">
    <property type="entry name" value="PIN-like_dom_sf"/>
</dbReference>
<evidence type="ECO:0000256" key="7">
    <source>
        <dbReference type="ARBA" id="ARBA00038093"/>
    </source>
</evidence>
<protein>
    <recommendedName>
        <fullName evidence="8">Ribonuclease VapC</fullName>
        <shortName evidence="8">RNase VapC</shortName>
        <ecNumber evidence="8">3.1.-.-</ecNumber>
    </recommendedName>
    <alternativeName>
        <fullName evidence="8">Toxin VapC</fullName>
    </alternativeName>
</protein>
<dbReference type="EC" id="3.1.-.-" evidence="8"/>
<evidence type="ECO:0000256" key="5">
    <source>
        <dbReference type="ARBA" id="ARBA00022801"/>
    </source>
</evidence>
<evidence type="ECO:0000256" key="3">
    <source>
        <dbReference type="ARBA" id="ARBA00022722"/>
    </source>
</evidence>